<keyword evidence="3" id="KW-0238">DNA-binding</keyword>
<evidence type="ECO:0000259" key="2">
    <source>
        <dbReference type="PROSITE" id="PS51857"/>
    </source>
</evidence>
<dbReference type="InterPro" id="IPR011129">
    <property type="entry name" value="CSD"/>
</dbReference>
<dbReference type="EMBL" id="LBVL01000022">
    <property type="protein sequence ID" value="KKQ84172.1"/>
    <property type="molecule type" value="Genomic_DNA"/>
</dbReference>
<dbReference type="CDD" id="cd04458">
    <property type="entry name" value="CSP_CDS"/>
    <property type="match status" value="1"/>
</dbReference>
<gene>
    <name evidence="3" type="ORF">UT08_C0022G0009</name>
</gene>
<dbReference type="SUPFAM" id="SSF50249">
    <property type="entry name" value="Nucleic acid-binding proteins"/>
    <property type="match status" value="1"/>
</dbReference>
<dbReference type="Pfam" id="PF00313">
    <property type="entry name" value="CSD"/>
    <property type="match status" value="1"/>
</dbReference>
<dbReference type="PROSITE" id="PS51857">
    <property type="entry name" value="CSD_2"/>
    <property type="match status" value="1"/>
</dbReference>
<name>A0A0G0KZL1_9BACT</name>
<dbReference type="GO" id="GO:0003677">
    <property type="term" value="F:DNA binding"/>
    <property type="evidence" value="ECO:0007669"/>
    <property type="project" value="UniProtKB-KW"/>
</dbReference>
<dbReference type="SMART" id="SM00357">
    <property type="entry name" value="CSP"/>
    <property type="match status" value="1"/>
</dbReference>
<dbReference type="Proteomes" id="UP000034081">
    <property type="component" value="Unassembled WGS sequence"/>
</dbReference>
<comment type="caution">
    <text evidence="3">The sequence shown here is derived from an EMBL/GenBank/DDBJ whole genome shotgun (WGS) entry which is preliminary data.</text>
</comment>
<dbReference type="AlphaFoldDB" id="A0A0G0KZL1"/>
<proteinExistence type="predicted"/>
<reference evidence="3 4" key="1">
    <citation type="journal article" date="2015" name="Nature">
        <title>rRNA introns, odd ribosomes, and small enigmatic genomes across a large radiation of phyla.</title>
        <authorList>
            <person name="Brown C.T."/>
            <person name="Hug L.A."/>
            <person name="Thomas B.C."/>
            <person name="Sharon I."/>
            <person name="Castelle C.J."/>
            <person name="Singh A."/>
            <person name="Wilkins M.J."/>
            <person name="Williams K.H."/>
            <person name="Banfield J.F."/>
        </authorList>
    </citation>
    <scope>NUCLEOTIDE SEQUENCE [LARGE SCALE GENOMIC DNA]</scope>
</reference>
<dbReference type="PATRIC" id="fig|1618570.3.peg.1366"/>
<evidence type="ECO:0000313" key="4">
    <source>
        <dbReference type="Proteomes" id="UP000034081"/>
    </source>
</evidence>
<dbReference type="PANTHER" id="PTHR11544">
    <property type="entry name" value="COLD SHOCK DOMAIN CONTAINING PROTEINS"/>
    <property type="match status" value="1"/>
</dbReference>
<organism evidence="3 4">
    <name type="scientific">Candidatus Woesebacteria bacterium GW2011_GWB1_38_8</name>
    <dbReference type="NCBI Taxonomy" id="1618570"/>
    <lineage>
        <taxon>Bacteria</taxon>
        <taxon>Candidatus Woeseibacteriota</taxon>
    </lineage>
</organism>
<evidence type="ECO:0000256" key="1">
    <source>
        <dbReference type="SAM" id="MobiDB-lite"/>
    </source>
</evidence>
<feature type="region of interest" description="Disordered" evidence="1">
    <location>
        <begin position="46"/>
        <end position="94"/>
    </location>
</feature>
<evidence type="ECO:0000313" key="3">
    <source>
        <dbReference type="EMBL" id="KKQ84172.1"/>
    </source>
</evidence>
<protein>
    <submittedName>
        <fullName evidence="3">Cold-shock DNA-binding domain protein</fullName>
    </submittedName>
</protein>
<sequence length="94" mass="10679">MEGTVKWFNTKKGYGFIAGDDGEEYFVHFTAVPRGTFLRENDRVSFEPAESERGKQAKDVKLLQKGSERTDLSKEEGSDNEDQDSEDFGDEEGY</sequence>
<dbReference type="InterPro" id="IPR012340">
    <property type="entry name" value="NA-bd_OB-fold"/>
</dbReference>
<feature type="compositionally biased region" description="Basic and acidic residues" evidence="1">
    <location>
        <begin position="46"/>
        <end position="77"/>
    </location>
</feature>
<dbReference type="InterPro" id="IPR002059">
    <property type="entry name" value="CSP_DNA-bd"/>
</dbReference>
<dbReference type="PRINTS" id="PR00050">
    <property type="entry name" value="COLDSHOCK"/>
</dbReference>
<dbReference type="STRING" id="1618570.UT08_C0022G0009"/>
<accession>A0A0G0KZL1</accession>
<dbReference type="InterPro" id="IPR050181">
    <property type="entry name" value="Cold_shock_domain"/>
</dbReference>
<feature type="compositionally biased region" description="Acidic residues" evidence="1">
    <location>
        <begin position="78"/>
        <end position="94"/>
    </location>
</feature>
<feature type="domain" description="CSD" evidence="2">
    <location>
        <begin position="1"/>
        <end position="62"/>
    </location>
</feature>
<dbReference type="Gene3D" id="2.40.50.140">
    <property type="entry name" value="Nucleic acid-binding proteins"/>
    <property type="match status" value="1"/>
</dbReference>